<dbReference type="EMBL" id="BARS01051328">
    <property type="protein sequence ID" value="GAG44318.1"/>
    <property type="molecule type" value="Genomic_DNA"/>
</dbReference>
<organism evidence="1">
    <name type="scientific">marine sediment metagenome</name>
    <dbReference type="NCBI Taxonomy" id="412755"/>
    <lineage>
        <taxon>unclassified sequences</taxon>
        <taxon>metagenomes</taxon>
        <taxon>ecological metagenomes</taxon>
    </lineage>
</organism>
<gene>
    <name evidence="1" type="ORF">S01H1_76479</name>
</gene>
<name>X0Y6G8_9ZZZZ</name>
<accession>X0Y6G8</accession>
<dbReference type="AlphaFoldDB" id="X0Y6G8"/>
<protein>
    <submittedName>
        <fullName evidence="1">Uncharacterized protein</fullName>
    </submittedName>
</protein>
<proteinExistence type="predicted"/>
<feature type="non-terminal residue" evidence="1">
    <location>
        <position position="113"/>
    </location>
</feature>
<comment type="caution">
    <text evidence="1">The sequence shown here is derived from an EMBL/GenBank/DDBJ whole genome shotgun (WGS) entry which is preliminary data.</text>
</comment>
<reference evidence="1" key="1">
    <citation type="journal article" date="2014" name="Front. Microbiol.">
        <title>High frequency of phylogenetically diverse reductive dehalogenase-homologous genes in deep subseafloor sedimentary metagenomes.</title>
        <authorList>
            <person name="Kawai M."/>
            <person name="Futagami T."/>
            <person name="Toyoda A."/>
            <person name="Takaki Y."/>
            <person name="Nishi S."/>
            <person name="Hori S."/>
            <person name="Arai W."/>
            <person name="Tsubouchi T."/>
            <person name="Morono Y."/>
            <person name="Uchiyama I."/>
            <person name="Ito T."/>
            <person name="Fujiyama A."/>
            <person name="Inagaki F."/>
            <person name="Takami H."/>
        </authorList>
    </citation>
    <scope>NUCLEOTIDE SEQUENCE</scope>
    <source>
        <strain evidence="1">Expedition CK06-06</strain>
    </source>
</reference>
<sequence length="113" mass="13194">MDIWHRFSKNWFGRTVNITVLLAFISLTIYPPSLAYGKTTPIYPQFNELERISHPKQVKIDKDLGRIKTYYKGENGKLIIHLQDLHVNYTSQKQASEIIKDLMDKYGINLVLV</sequence>
<evidence type="ECO:0000313" key="1">
    <source>
        <dbReference type="EMBL" id="GAG44318.1"/>
    </source>
</evidence>